<dbReference type="InterPro" id="IPR003594">
    <property type="entry name" value="HATPase_dom"/>
</dbReference>
<feature type="transmembrane region" description="Helical" evidence="4">
    <location>
        <begin position="176"/>
        <end position="199"/>
    </location>
</feature>
<sequence length="488" mass="53706">MTGARLPSWRAGAWPLTLKVPLLVAVLMLAVSLLVSDRVLDRLADTQKRHLEELTGAYLDSLSSAILPHVLREDVWEVFDSLDRARHLYAGLDVLTTIVVDSDGQIIAATDPQRYPTRSQLSAGQLRPFGTRPSLALEADGERAYSQRPLTYQSRQLGTIYAVFDVRTLIAERREVMATLILGNSLLALGLAALGYLLVRRMVRPVQLLTERIGYGSEGRMVPIPEREVRAQGGDFQALFRRYNSLVEAVNERQALSARLTQEEKLSSLGRLASGMAHEINNPLGGMFNALDALKRHGQQDSVRATSISLLERGLAGIRDVVRAALVTYRSGEETEPLRHEDFEDLRLLVSPETRRKQLIVGWHNTIPDSLPVSRSAIRQIALNLLLNACTATPDGGKIGFAAICDERHLRVTVTDNGPGLPAWALEYLRQASPQNMPIREASGLGLWMIQRLAAGSGGHVEAENHPAGGATIRIILPLREGELRHVA</sequence>
<keyword evidence="6" id="KW-0808">Transferase</keyword>
<comment type="caution">
    <text evidence="6">The sequence shown here is derived from an EMBL/GenBank/DDBJ whole genome shotgun (WGS) entry which is preliminary data.</text>
</comment>
<feature type="domain" description="Histidine kinase" evidence="5">
    <location>
        <begin position="275"/>
        <end position="481"/>
    </location>
</feature>
<dbReference type="InterPro" id="IPR036097">
    <property type="entry name" value="HisK_dim/P_sf"/>
</dbReference>
<evidence type="ECO:0000256" key="3">
    <source>
        <dbReference type="ARBA" id="ARBA00022553"/>
    </source>
</evidence>
<organism evidence="6 7">
    <name type="scientific">Oceanibaculum indicum</name>
    <dbReference type="NCBI Taxonomy" id="526216"/>
    <lineage>
        <taxon>Bacteria</taxon>
        <taxon>Pseudomonadati</taxon>
        <taxon>Pseudomonadota</taxon>
        <taxon>Alphaproteobacteria</taxon>
        <taxon>Rhodospirillales</taxon>
        <taxon>Oceanibaculaceae</taxon>
        <taxon>Oceanibaculum</taxon>
    </lineage>
</organism>
<keyword evidence="4" id="KW-0812">Transmembrane</keyword>
<name>A0A420WQU3_9PROT</name>
<keyword evidence="4" id="KW-0472">Membrane</keyword>
<gene>
    <name evidence="6" type="ORF">BCL74_1146</name>
</gene>
<dbReference type="Gene3D" id="1.10.287.130">
    <property type="match status" value="1"/>
</dbReference>
<evidence type="ECO:0000313" key="7">
    <source>
        <dbReference type="Proteomes" id="UP000277424"/>
    </source>
</evidence>
<evidence type="ECO:0000313" key="6">
    <source>
        <dbReference type="EMBL" id="RKQ73360.1"/>
    </source>
</evidence>
<dbReference type="OrthoDB" id="7818322at2"/>
<keyword evidence="6" id="KW-0418">Kinase</keyword>
<dbReference type="Pfam" id="PF02518">
    <property type="entry name" value="HATPase_c"/>
    <property type="match status" value="1"/>
</dbReference>
<keyword evidence="4" id="KW-1133">Transmembrane helix</keyword>
<proteinExistence type="predicted"/>
<dbReference type="RefSeq" id="WP_121218197.1">
    <property type="nucleotide sequence ID" value="NZ_RBIG01000001.1"/>
</dbReference>
<dbReference type="CDD" id="cd00082">
    <property type="entry name" value="HisKA"/>
    <property type="match status" value="1"/>
</dbReference>
<evidence type="ECO:0000259" key="5">
    <source>
        <dbReference type="PROSITE" id="PS50109"/>
    </source>
</evidence>
<dbReference type="InterPro" id="IPR003661">
    <property type="entry name" value="HisK_dim/P_dom"/>
</dbReference>
<dbReference type="SMART" id="SM00388">
    <property type="entry name" value="HisKA"/>
    <property type="match status" value="1"/>
</dbReference>
<dbReference type="PANTHER" id="PTHR43065:SF42">
    <property type="entry name" value="TWO-COMPONENT SENSOR PPRA"/>
    <property type="match status" value="1"/>
</dbReference>
<evidence type="ECO:0000256" key="1">
    <source>
        <dbReference type="ARBA" id="ARBA00000085"/>
    </source>
</evidence>
<dbReference type="EMBL" id="RBIG01000001">
    <property type="protein sequence ID" value="RKQ73360.1"/>
    <property type="molecule type" value="Genomic_DNA"/>
</dbReference>
<feature type="transmembrane region" description="Helical" evidence="4">
    <location>
        <begin position="20"/>
        <end position="40"/>
    </location>
</feature>
<dbReference type="EC" id="2.7.13.3" evidence="2"/>
<dbReference type="Gene3D" id="3.30.565.10">
    <property type="entry name" value="Histidine kinase-like ATPase, C-terminal domain"/>
    <property type="match status" value="1"/>
</dbReference>
<dbReference type="InterPro" id="IPR005467">
    <property type="entry name" value="His_kinase_dom"/>
</dbReference>
<dbReference type="InterPro" id="IPR004358">
    <property type="entry name" value="Sig_transdc_His_kin-like_C"/>
</dbReference>
<protein>
    <recommendedName>
        <fullName evidence="2">histidine kinase</fullName>
        <ecNumber evidence="2">2.7.13.3</ecNumber>
    </recommendedName>
</protein>
<keyword evidence="3" id="KW-0597">Phosphoprotein</keyword>
<accession>A0A420WQU3</accession>
<dbReference type="PRINTS" id="PR00344">
    <property type="entry name" value="BCTRLSENSOR"/>
</dbReference>
<evidence type="ECO:0000256" key="4">
    <source>
        <dbReference type="SAM" id="Phobius"/>
    </source>
</evidence>
<dbReference type="SUPFAM" id="SSF47384">
    <property type="entry name" value="Homodimeric domain of signal transducing histidine kinase"/>
    <property type="match status" value="1"/>
</dbReference>
<comment type="catalytic activity">
    <reaction evidence="1">
        <text>ATP + protein L-histidine = ADP + protein N-phospho-L-histidine.</text>
        <dbReference type="EC" id="2.7.13.3"/>
    </reaction>
</comment>
<dbReference type="Proteomes" id="UP000277424">
    <property type="component" value="Unassembled WGS sequence"/>
</dbReference>
<dbReference type="SUPFAM" id="SSF55874">
    <property type="entry name" value="ATPase domain of HSP90 chaperone/DNA topoisomerase II/histidine kinase"/>
    <property type="match status" value="1"/>
</dbReference>
<dbReference type="InterPro" id="IPR036890">
    <property type="entry name" value="HATPase_C_sf"/>
</dbReference>
<reference evidence="6 7" key="1">
    <citation type="submission" date="2018-10" db="EMBL/GenBank/DDBJ databases">
        <title>Comparative analysis of microorganisms from saline springs in Andes Mountain Range, Colombia.</title>
        <authorList>
            <person name="Rubin E."/>
        </authorList>
    </citation>
    <scope>NUCLEOTIDE SEQUENCE [LARGE SCALE GENOMIC DNA]</scope>
    <source>
        <strain evidence="6 7">USBA 36</strain>
    </source>
</reference>
<dbReference type="SMART" id="SM00387">
    <property type="entry name" value="HATPase_c"/>
    <property type="match status" value="1"/>
</dbReference>
<dbReference type="PANTHER" id="PTHR43065">
    <property type="entry name" value="SENSOR HISTIDINE KINASE"/>
    <property type="match status" value="1"/>
</dbReference>
<dbReference type="PROSITE" id="PS50109">
    <property type="entry name" value="HIS_KIN"/>
    <property type="match status" value="1"/>
</dbReference>
<evidence type="ECO:0000256" key="2">
    <source>
        <dbReference type="ARBA" id="ARBA00012438"/>
    </source>
</evidence>
<dbReference type="AlphaFoldDB" id="A0A420WQU3"/>
<dbReference type="GO" id="GO:0000155">
    <property type="term" value="F:phosphorelay sensor kinase activity"/>
    <property type="evidence" value="ECO:0007669"/>
    <property type="project" value="InterPro"/>
</dbReference>